<dbReference type="InterPro" id="IPR050638">
    <property type="entry name" value="AA-Vitamin_Transporters"/>
</dbReference>
<evidence type="ECO:0000256" key="5">
    <source>
        <dbReference type="ARBA" id="ARBA00023136"/>
    </source>
</evidence>
<feature type="transmembrane region" description="Helical" evidence="6">
    <location>
        <begin position="190"/>
        <end position="211"/>
    </location>
</feature>
<feature type="domain" description="EamA" evidence="7">
    <location>
        <begin position="154"/>
        <end position="299"/>
    </location>
</feature>
<organism evidence="8 9">
    <name type="scientific">Pelomonas cellulosilytica</name>
    <dbReference type="NCBI Taxonomy" id="2906762"/>
    <lineage>
        <taxon>Bacteria</taxon>
        <taxon>Pseudomonadati</taxon>
        <taxon>Pseudomonadota</taxon>
        <taxon>Betaproteobacteria</taxon>
        <taxon>Burkholderiales</taxon>
        <taxon>Sphaerotilaceae</taxon>
        <taxon>Roseateles</taxon>
    </lineage>
</organism>
<feature type="transmembrane region" description="Helical" evidence="6">
    <location>
        <begin position="281"/>
        <end position="299"/>
    </location>
</feature>
<dbReference type="InterPro" id="IPR037185">
    <property type="entry name" value="EmrE-like"/>
</dbReference>
<accession>A0ABS8XQX7</accession>
<gene>
    <name evidence="8" type="ORF">LXT13_11980</name>
</gene>
<feature type="transmembrane region" description="Helical" evidence="6">
    <location>
        <begin position="252"/>
        <end position="275"/>
    </location>
</feature>
<evidence type="ECO:0000256" key="2">
    <source>
        <dbReference type="ARBA" id="ARBA00007362"/>
    </source>
</evidence>
<keyword evidence="3 6" id="KW-0812">Transmembrane</keyword>
<feature type="domain" description="EamA" evidence="7">
    <location>
        <begin position="9"/>
        <end position="139"/>
    </location>
</feature>
<evidence type="ECO:0000259" key="7">
    <source>
        <dbReference type="Pfam" id="PF00892"/>
    </source>
</evidence>
<protein>
    <submittedName>
        <fullName evidence="8">DMT family transporter</fullName>
    </submittedName>
</protein>
<proteinExistence type="inferred from homology"/>
<keyword evidence="4 6" id="KW-1133">Transmembrane helix</keyword>
<evidence type="ECO:0000256" key="4">
    <source>
        <dbReference type="ARBA" id="ARBA00022989"/>
    </source>
</evidence>
<dbReference type="Pfam" id="PF00892">
    <property type="entry name" value="EamA"/>
    <property type="match status" value="2"/>
</dbReference>
<dbReference type="PANTHER" id="PTHR32322">
    <property type="entry name" value="INNER MEMBRANE TRANSPORTER"/>
    <property type="match status" value="1"/>
</dbReference>
<dbReference type="PANTHER" id="PTHR32322:SF2">
    <property type="entry name" value="EAMA DOMAIN-CONTAINING PROTEIN"/>
    <property type="match status" value="1"/>
</dbReference>
<evidence type="ECO:0000313" key="8">
    <source>
        <dbReference type="EMBL" id="MCE4555137.1"/>
    </source>
</evidence>
<dbReference type="EMBL" id="JAJTWU010000004">
    <property type="protein sequence ID" value="MCE4555137.1"/>
    <property type="molecule type" value="Genomic_DNA"/>
</dbReference>
<reference evidence="8 9" key="1">
    <citation type="submission" date="2021-12" db="EMBL/GenBank/DDBJ databases">
        <title>Genome seq of P8.</title>
        <authorList>
            <person name="Seo T."/>
        </authorList>
    </citation>
    <scope>NUCLEOTIDE SEQUENCE [LARGE SCALE GENOMIC DNA]</scope>
    <source>
        <strain evidence="8 9">P8</strain>
    </source>
</reference>
<dbReference type="InterPro" id="IPR000620">
    <property type="entry name" value="EamA_dom"/>
</dbReference>
<feature type="transmembrane region" description="Helical" evidence="6">
    <location>
        <begin position="39"/>
        <end position="57"/>
    </location>
</feature>
<feature type="transmembrane region" description="Helical" evidence="6">
    <location>
        <begin position="69"/>
        <end position="89"/>
    </location>
</feature>
<comment type="similarity">
    <text evidence="2">Belongs to the EamA transporter family.</text>
</comment>
<dbReference type="RefSeq" id="WP_233372156.1">
    <property type="nucleotide sequence ID" value="NZ_JAJTWU010000004.1"/>
</dbReference>
<feature type="transmembrane region" description="Helical" evidence="6">
    <location>
        <begin position="125"/>
        <end position="142"/>
    </location>
</feature>
<keyword evidence="5 6" id="KW-0472">Membrane</keyword>
<comment type="caution">
    <text evidence="8">The sequence shown here is derived from an EMBL/GenBank/DDBJ whole genome shotgun (WGS) entry which is preliminary data.</text>
</comment>
<evidence type="ECO:0000256" key="3">
    <source>
        <dbReference type="ARBA" id="ARBA00022692"/>
    </source>
</evidence>
<dbReference type="Proteomes" id="UP001200741">
    <property type="component" value="Unassembled WGS sequence"/>
</dbReference>
<feature type="transmembrane region" description="Helical" evidence="6">
    <location>
        <begin position="148"/>
        <end position="169"/>
    </location>
</feature>
<evidence type="ECO:0000256" key="6">
    <source>
        <dbReference type="SAM" id="Phobius"/>
    </source>
</evidence>
<keyword evidence="9" id="KW-1185">Reference proteome</keyword>
<evidence type="ECO:0000256" key="1">
    <source>
        <dbReference type="ARBA" id="ARBA00004141"/>
    </source>
</evidence>
<sequence length="300" mass="31814">MKLPPRLALLLTLPPLLWAGNAVLGRAVREAIPPMTFNALRWTLALVLLAPLARRVLRRPGDMLVRWRGLAWLGFLGMGCYNALQYLALHTSSPLNVTLIAASMPVWMLGVGAVGYGVKPTRRQLAGAALSLAGVALVIARGDPTALLAVHFVPGDLLMLVAIFTWALYSWMLARPAPGLRIGERPDWQWAEFLMAQLVFGVAFSGVSAGVEQVVAPAAIHWSPELVAALAYVAIGPSLIAYRCWGLGVAEAGPAVAGFFVNLTPVFAAIISAALLGSLPAWYHGAAFALIATGIVVSSR</sequence>
<comment type="subcellular location">
    <subcellularLocation>
        <location evidence="1">Membrane</location>
        <topology evidence="1">Multi-pass membrane protein</topology>
    </subcellularLocation>
</comment>
<evidence type="ECO:0000313" key="9">
    <source>
        <dbReference type="Proteomes" id="UP001200741"/>
    </source>
</evidence>
<name>A0ABS8XQX7_9BURK</name>
<dbReference type="SUPFAM" id="SSF103481">
    <property type="entry name" value="Multidrug resistance efflux transporter EmrE"/>
    <property type="match status" value="2"/>
</dbReference>
<feature type="transmembrane region" description="Helical" evidence="6">
    <location>
        <begin position="226"/>
        <end position="245"/>
    </location>
</feature>
<feature type="transmembrane region" description="Helical" evidence="6">
    <location>
        <begin position="95"/>
        <end position="118"/>
    </location>
</feature>